<feature type="chain" id="PRO_5041928840" evidence="3">
    <location>
        <begin position="20"/>
        <end position="149"/>
    </location>
</feature>
<name>A0AAE1H7H9_9NEOP</name>
<dbReference type="GO" id="GO:0005615">
    <property type="term" value="C:extracellular space"/>
    <property type="evidence" value="ECO:0007669"/>
    <property type="project" value="TreeGrafter"/>
</dbReference>
<protein>
    <submittedName>
        <fullName evidence="4">Cuticle protein 19</fullName>
    </submittedName>
</protein>
<dbReference type="GO" id="GO:0031012">
    <property type="term" value="C:extracellular matrix"/>
    <property type="evidence" value="ECO:0007669"/>
    <property type="project" value="TreeGrafter"/>
</dbReference>
<evidence type="ECO:0000256" key="3">
    <source>
        <dbReference type="SAM" id="SignalP"/>
    </source>
</evidence>
<dbReference type="PROSITE" id="PS51155">
    <property type="entry name" value="CHIT_BIND_RR_2"/>
    <property type="match status" value="1"/>
</dbReference>
<feature type="signal peptide" evidence="3">
    <location>
        <begin position="1"/>
        <end position="19"/>
    </location>
</feature>
<reference evidence="4" key="1">
    <citation type="submission" date="2021-07" db="EMBL/GenBank/DDBJ databases">
        <authorList>
            <person name="Catto M.A."/>
            <person name="Jacobson A."/>
            <person name="Kennedy G."/>
            <person name="Labadie P."/>
            <person name="Hunt B.G."/>
            <person name="Srinivasan R."/>
        </authorList>
    </citation>
    <scope>NUCLEOTIDE SEQUENCE</scope>
    <source>
        <strain evidence="4">PL_HMW_Pooled</strain>
        <tissue evidence="4">Head</tissue>
    </source>
</reference>
<evidence type="ECO:0000313" key="5">
    <source>
        <dbReference type="Proteomes" id="UP001219518"/>
    </source>
</evidence>
<keyword evidence="5" id="KW-1185">Reference proteome</keyword>
<dbReference type="GO" id="GO:0042302">
    <property type="term" value="F:structural constituent of cuticle"/>
    <property type="evidence" value="ECO:0007669"/>
    <property type="project" value="UniProtKB-UniRule"/>
</dbReference>
<sequence length="149" mass="16585">MKPVHALLLVLAAVFCASASKHGHHHHHHHHDYYAKPKYHFKYGVDDPKHGDHHSQWEERDGDKVKGGYTVKEADGTWRKVSYTSDKENGFNAVVERHGKAVHPHGSHHGGGHHSGHHGHLKADIIVSPKGDTHESLESYPDGAYGYIG</sequence>
<evidence type="ECO:0000256" key="1">
    <source>
        <dbReference type="ARBA" id="ARBA00022460"/>
    </source>
</evidence>
<dbReference type="EMBL" id="JAHWGI010000485">
    <property type="protein sequence ID" value="KAK3916063.1"/>
    <property type="molecule type" value="Genomic_DNA"/>
</dbReference>
<comment type="caution">
    <text evidence="4">The sequence shown here is derived from an EMBL/GenBank/DDBJ whole genome shotgun (WGS) entry which is preliminary data.</text>
</comment>
<accession>A0AAE1H7H9</accession>
<dbReference type="InterPro" id="IPR051217">
    <property type="entry name" value="Insect_Cuticle_Struc_Prot"/>
</dbReference>
<evidence type="ECO:0000256" key="2">
    <source>
        <dbReference type="PROSITE-ProRule" id="PRU00497"/>
    </source>
</evidence>
<gene>
    <name evidence="4" type="ORF">KUF71_025321</name>
</gene>
<dbReference type="PANTHER" id="PTHR12236">
    <property type="entry name" value="STRUCTURAL CONTITUENT OF CUTICLE"/>
    <property type="match status" value="1"/>
</dbReference>
<keyword evidence="3" id="KW-0732">Signal</keyword>
<keyword evidence="1 2" id="KW-0193">Cuticle</keyword>
<reference evidence="4" key="2">
    <citation type="journal article" date="2023" name="BMC Genomics">
        <title>Pest status, molecular evolution, and epigenetic factors derived from the genome assembly of Frankliniella fusca, a thysanopteran phytovirus vector.</title>
        <authorList>
            <person name="Catto M.A."/>
            <person name="Labadie P.E."/>
            <person name="Jacobson A.L."/>
            <person name="Kennedy G.G."/>
            <person name="Srinivasan R."/>
            <person name="Hunt B.G."/>
        </authorList>
    </citation>
    <scope>NUCLEOTIDE SEQUENCE</scope>
    <source>
        <strain evidence="4">PL_HMW_Pooled</strain>
    </source>
</reference>
<dbReference type="PANTHER" id="PTHR12236:SF76">
    <property type="entry name" value="ADULT-SPECIFIC CUTICULAR PROTEIN ACP-20-LIKE PROTEIN"/>
    <property type="match status" value="1"/>
</dbReference>
<organism evidence="4 5">
    <name type="scientific">Frankliniella fusca</name>
    <dbReference type="NCBI Taxonomy" id="407009"/>
    <lineage>
        <taxon>Eukaryota</taxon>
        <taxon>Metazoa</taxon>
        <taxon>Ecdysozoa</taxon>
        <taxon>Arthropoda</taxon>
        <taxon>Hexapoda</taxon>
        <taxon>Insecta</taxon>
        <taxon>Pterygota</taxon>
        <taxon>Neoptera</taxon>
        <taxon>Paraneoptera</taxon>
        <taxon>Thysanoptera</taxon>
        <taxon>Terebrantia</taxon>
        <taxon>Thripoidea</taxon>
        <taxon>Thripidae</taxon>
        <taxon>Frankliniella</taxon>
    </lineage>
</organism>
<dbReference type="Pfam" id="PF00379">
    <property type="entry name" value="Chitin_bind_4"/>
    <property type="match status" value="1"/>
</dbReference>
<dbReference type="InterPro" id="IPR000618">
    <property type="entry name" value="Insect_cuticle"/>
</dbReference>
<dbReference type="Proteomes" id="UP001219518">
    <property type="component" value="Unassembled WGS sequence"/>
</dbReference>
<dbReference type="AlphaFoldDB" id="A0AAE1H7H9"/>
<evidence type="ECO:0000313" key="4">
    <source>
        <dbReference type="EMBL" id="KAK3916063.1"/>
    </source>
</evidence>
<proteinExistence type="predicted"/>